<keyword evidence="1" id="KW-1133">Transmembrane helix</keyword>
<dbReference type="PANTHER" id="PTHR39233:SF1">
    <property type="entry name" value="FIBRONECTIN TYPE III DOMAIN-CONTAINING PROTEIN 10"/>
    <property type="match status" value="1"/>
</dbReference>
<dbReference type="AlphaFoldDB" id="A0A8J0TER1"/>
<evidence type="ECO:0000313" key="3">
    <source>
        <dbReference type="RefSeq" id="XP_018083385.1"/>
    </source>
</evidence>
<feature type="transmembrane region" description="Helical" evidence="1">
    <location>
        <begin position="264"/>
        <end position="289"/>
    </location>
</feature>
<dbReference type="Pfam" id="PF17742">
    <property type="entry name" value="Fndc10"/>
    <property type="match status" value="1"/>
</dbReference>
<proteinExistence type="predicted"/>
<keyword evidence="1" id="KW-0812">Transmembrane</keyword>
<keyword evidence="1" id="KW-0472">Membrane</keyword>
<reference evidence="3" key="1">
    <citation type="submission" date="2025-08" db="UniProtKB">
        <authorList>
            <consortium name="RefSeq"/>
        </authorList>
    </citation>
    <scope>IDENTIFICATION</scope>
    <source>
        <strain evidence="3">J_2021</strain>
        <tissue evidence="3">Erythrocytes</tissue>
    </source>
</reference>
<dbReference type="AGR" id="Xenbase:XB-GENE-22068450"/>
<dbReference type="InterPro" id="IPR034446">
    <property type="entry name" value="Fndc10"/>
</dbReference>
<dbReference type="OrthoDB" id="9450734at2759"/>
<evidence type="ECO:0000313" key="4">
    <source>
        <dbReference type="Xenbase" id="XB-GENE-22068450"/>
    </source>
</evidence>
<dbReference type="KEGG" id="xla:108697648"/>
<dbReference type="InterPro" id="IPR036116">
    <property type="entry name" value="FN3_sf"/>
</dbReference>
<dbReference type="GeneID" id="108697648"/>
<dbReference type="CTD" id="108697648"/>
<dbReference type="Proteomes" id="UP000186698">
    <property type="component" value="Chromosome 7S"/>
</dbReference>
<evidence type="ECO:0000256" key="1">
    <source>
        <dbReference type="SAM" id="Phobius"/>
    </source>
</evidence>
<gene>
    <name evidence="4" type="primary">fndc10.S</name>
    <name evidence="3" type="synonym">LOC108697648</name>
</gene>
<accession>A0A8J0TER1</accession>
<dbReference type="RefSeq" id="XP_018083385.1">
    <property type="nucleotide sequence ID" value="XM_018227896.2"/>
</dbReference>
<protein>
    <submittedName>
        <fullName evidence="3">Fibronectin type III domain-containing protein 10</fullName>
    </submittedName>
</protein>
<evidence type="ECO:0000313" key="2">
    <source>
        <dbReference type="Proteomes" id="UP000186698"/>
    </source>
</evidence>
<dbReference type="SUPFAM" id="SSF49265">
    <property type="entry name" value="Fibronectin type III"/>
    <property type="match status" value="1"/>
</dbReference>
<dbReference type="PANTHER" id="PTHR39233">
    <property type="entry name" value="FIBRONECTIN TYPE III DOMAIN-CONTAINING PROTEIN 10"/>
    <property type="match status" value="1"/>
</dbReference>
<keyword evidence="2" id="KW-1185">Reference proteome</keyword>
<organism evidence="2 3">
    <name type="scientific">Xenopus laevis</name>
    <name type="common">African clawed frog</name>
    <dbReference type="NCBI Taxonomy" id="8355"/>
    <lineage>
        <taxon>Eukaryota</taxon>
        <taxon>Metazoa</taxon>
        <taxon>Chordata</taxon>
        <taxon>Craniata</taxon>
        <taxon>Vertebrata</taxon>
        <taxon>Euteleostomi</taxon>
        <taxon>Amphibia</taxon>
        <taxon>Batrachia</taxon>
        <taxon>Anura</taxon>
        <taxon>Pipoidea</taxon>
        <taxon>Pipidae</taxon>
        <taxon>Xenopodinae</taxon>
        <taxon>Xenopus</taxon>
        <taxon>Xenopus</taxon>
    </lineage>
</organism>
<sequence>MERPHRLLLTPDSFLLRSLSMMRPIHHLLYTASPLSDMMSSCQVRTSRSLLLLLLLLLALLHLGSLVALGKHKAGGGQTCRVSPHSPGIQSPDAEGSVWAGTPVQRYRRGVSSAQTSGHISQGEQDAPTHSICPYKVIAEGKSRNICFRTTDSAFHCDQSTCKVFRSDSSLLANVLSNSSVLLQWRPPQAHSLRGFLMNCSWNGTFTRFHCDTVHLGTFCRDFLLNNLHDNVNYRICLKTLYTNRTSGEECVEFTVELVGMHDIVIAMTAVGGSICVMLVIICLLVAYITENLMHPAFTHPLPKEAHNRPK</sequence>
<name>A0A8J0TER1_XENLA</name>
<dbReference type="Xenbase" id="XB-GENE-22068450">
    <property type="gene designation" value="fndc10.S"/>
</dbReference>